<evidence type="ECO:0000259" key="7">
    <source>
        <dbReference type="Pfam" id="PF02687"/>
    </source>
</evidence>
<name>A0A939GE80_9BACT</name>
<keyword evidence="10" id="KW-1185">Reference proteome</keyword>
<evidence type="ECO:0000256" key="2">
    <source>
        <dbReference type="ARBA" id="ARBA00022475"/>
    </source>
</evidence>
<evidence type="ECO:0000256" key="3">
    <source>
        <dbReference type="ARBA" id="ARBA00022692"/>
    </source>
</evidence>
<accession>A0A939GE80</accession>
<dbReference type="InterPro" id="IPR050250">
    <property type="entry name" value="Macrolide_Exporter_MacB"/>
</dbReference>
<reference evidence="9" key="1">
    <citation type="submission" date="2021-03" db="EMBL/GenBank/DDBJ databases">
        <title>Fibrella sp. HMF5335 genome sequencing and assembly.</title>
        <authorList>
            <person name="Kang H."/>
            <person name="Kim H."/>
            <person name="Bae S."/>
            <person name="Joh K."/>
        </authorList>
    </citation>
    <scope>NUCLEOTIDE SEQUENCE</scope>
    <source>
        <strain evidence="9">HMF5335</strain>
    </source>
</reference>
<dbReference type="PROSITE" id="PS51257">
    <property type="entry name" value="PROKAR_LIPOPROTEIN"/>
    <property type="match status" value="1"/>
</dbReference>
<dbReference type="AlphaFoldDB" id="A0A939GE80"/>
<keyword evidence="3 6" id="KW-0812">Transmembrane</keyword>
<evidence type="ECO:0000256" key="6">
    <source>
        <dbReference type="SAM" id="Phobius"/>
    </source>
</evidence>
<feature type="transmembrane region" description="Helical" evidence="6">
    <location>
        <begin position="712"/>
        <end position="739"/>
    </location>
</feature>
<protein>
    <submittedName>
        <fullName evidence="9">ABC transporter permease</fullName>
    </submittedName>
</protein>
<sequence length="799" mass="88024">MLHNYIKIALRNLRRSPLYSLLNMGGLALGMACCLLIALYVHDEWSYDRFHANYPHIYRLWEKQKQADGLFDVAVTPGPLAPALARDFPEVVQTTRVGRWGGVLTQGKQSLEAEQMLIVDPTFFSLFSFPMRLGNAKTVFRNPDEVIFSEAMAERFFGSTWQKQSLVGQVITFNGKDNLTLVGIVQNSPSRSHIQFDVLLPYKWLEQNDEWSKKWNSNSYHTYVQLRAEATGAPINPAAFADKIRNVLKRYDNGNDKQLFLQPLADIYLRSTFSFESDWGKRSSIGYVRMFIAVGLIVLLIAIVNFINLATARASQRAKEVGVRKVVGAQRGALVGQFLGEAALVTAVAVGLSPLLAEVFLPLFNDIAAKTLTIPYQLPIFWGILLGILLLVSLLAGVYPAFVLSSFKPVRVLKGAMVGHSGRGFRQGLVVGQFALATALIIGTLVIYRQLSFIQNARLGFDKSQLLYVRLKGDLKFNALAFRDQVRQLPGVAQVAVATGNLVDIANSGNVEWEGQAPKDEFLITNLNVDQGFMATTGMSLAAGRNFSAQIPADTSRVLGAYMINETAAKRMGYTATSALGKQVKFWGITGKIVGVLRDFHFRPLRVAIEPFIFRFQPTNPYFNLLVKTRPTHLPRTLAALSNVYKKADPANPLSYGFVDQDLDAQYRSEQRTGRVILYFSVLAILISCLGLFGLAAFTAEIRTKEIGVRKVLGASVGSIVALLSGDFLKLVVVAILVASPLAWWGMNTWLQAFAYKITISWGIFAGAGALAVGIALLTVSFQSVKAAVADPVKSLRSE</sequence>
<dbReference type="RefSeq" id="WP_207365040.1">
    <property type="nucleotide sequence ID" value="NZ_JAFMYV010000006.1"/>
</dbReference>
<feature type="transmembrane region" description="Helical" evidence="6">
    <location>
        <begin position="290"/>
        <end position="311"/>
    </location>
</feature>
<dbReference type="InterPro" id="IPR025857">
    <property type="entry name" value="MacB_PCD"/>
</dbReference>
<evidence type="ECO:0000256" key="4">
    <source>
        <dbReference type="ARBA" id="ARBA00022989"/>
    </source>
</evidence>
<feature type="domain" description="MacB-like periplasmic core" evidence="8">
    <location>
        <begin position="20"/>
        <end position="231"/>
    </location>
</feature>
<feature type="transmembrane region" description="Helical" evidence="6">
    <location>
        <begin position="676"/>
        <end position="700"/>
    </location>
</feature>
<feature type="transmembrane region" description="Helical" evidence="6">
    <location>
        <begin position="428"/>
        <end position="448"/>
    </location>
</feature>
<feature type="domain" description="MacB-like periplasmic core" evidence="8">
    <location>
        <begin position="437"/>
        <end position="601"/>
    </location>
</feature>
<gene>
    <name evidence="9" type="ORF">J2I47_13075</name>
</gene>
<dbReference type="Pfam" id="PF02687">
    <property type="entry name" value="FtsX"/>
    <property type="match status" value="2"/>
</dbReference>
<evidence type="ECO:0000256" key="1">
    <source>
        <dbReference type="ARBA" id="ARBA00004651"/>
    </source>
</evidence>
<keyword evidence="5 6" id="KW-0472">Membrane</keyword>
<dbReference type="GO" id="GO:0005886">
    <property type="term" value="C:plasma membrane"/>
    <property type="evidence" value="ECO:0007669"/>
    <property type="project" value="UniProtKB-SubCell"/>
</dbReference>
<proteinExistence type="predicted"/>
<dbReference type="GO" id="GO:0022857">
    <property type="term" value="F:transmembrane transporter activity"/>
    <property type="evidence" value="ECO:0007669"/>
    <property type="project" value="TreeGrafter"/>
</dbReference>
<keyword evidence="4 6" id="KW-1133">Transmembrane helix</keyword>
<evidence type="ECO:0000313" key="9">
    <source>
        <dbReference type="EMBL" id="MBO0937482.1"/>
    </source>
</evidence>
<keyword evidence="2" id="KW-1003">Cell membrane</keyword>
<feature type="domain" description="ABC3 transporter permease C-terminal" evidence="7">
    <location>
        <begin position="680"/>
        <end position="787"/>
    </location>
</feature>
<dbReference type="Proteomes" id="UP000664034">
    <property type="component" value="Unassembled WGS sequence"/>
</dbReference>
<feature type="transmembrane region" description="Helical" evidence="6">
    <location>
        <begin position="21"/>
        <end position="41"/>
    </location>
</feature>
<feature type="domain" description="ABC3 transporter permease C-terminal" evidence="7">
    <location>
        <begin position="293"/>
        <end position="407"/>
    </location>
</feature>
<evidence type="ECO:0000313" key="10">
    <source>
        <dbReference type="Proteomes" id="UP000664034"/>
    </source>
</evidence>
<organism evidence="9 10">
    <name type="scientific">Fibrella rubiginis</name>
    <dbReference type="NCBI Taxonomy" id="2817060"/>
    <lineage>
        <taxon>Bacteria</taxon>
        <taxon>Pseudomonadati</taxon>
        <taxon>Bacteroidota</taxon>
        <taxon>Cytophagia</taxon>
        <taxon>Cytophagales</taxon>
        <taxon>Spirosomataceae</taxon>
        <taxon>Fibrella</taxon>
    </lineage>
</organism>
<comment type="caution">
    <text evidence="9">The sequence shown here is derived from an EMBL/GenBank/DDBJ whole genome shotgun (WGS) entry which is preliminary data.</text>
</comment>
<feature type="transmembrane region" description="Helical" evidence="6">
    <location>
        <begin position="759"/>
        <end position="780"/>
    </location>
</feature>
<evidence type="ECO:0000259" key="8">
    <source>
        <dbReference type="Pfam" id="PF12704"/>
    </source>
</evidence>
<evidence type="ECO:0000256" key="5">
    <source>
        <dbReference type="ARBA" id="ARBA00023136"/>
    </source>
</evidence>
<comment type="subcellular location">
    <subcellularLocation>
        <location evidence="1">Cell membrane</location>
        <topology evidence="1">Multi-pass membrane protein</topology>
    </subcellularLocation>
</comment>
<dbReference type="Pfam" id="PF12704">
    <property type="entry name" value="MacB_PCD"/>
    <property type="match status" value="2"/>
</dbReference>
<feature type="transmembrane region" description="Helical" evidence="6">
    <location>
        <begin position="380"/>
        <end position="407"/>
    </location>
</feature>
<dbReference type="PANTHER" id="PTHR30572:SF18">
    <property type="entry name" value="ABC-TYPE MACROLIDE FAMILY EXPORT SYSTEM PERMEASE COMPONENT 2"/>
    <property type="match status" value="1"/>
</dbReference>
<dbReference type="InterPro" id="IPR003838">
    <property type="entry name" value="ABC3_permease_C"/>
</dbReference>
<dbReference type="EMBL" id="JAFMYV010000006">
    <property type="protein sequence ID" value="MBO0937482.1"/>
    <property type="molecule type" value="Genomic_DNA"/>
</dbReference>
<dbReference type="PANTHER" id="PTHR30572">
    <property type="entry name" value="MEMBRANE COMPONENT OF TRANSPORTER-RELATED"/>
    <property type="match status" value="1"/>
</dbReference>